<name>A0A7S9QBT5_9RHOB</name>
<dbReference type="SMART" id="SM00858">
    <property type="entry name" value="SAF"/>
    <property type="match status" value="1"/>
</dbReference>
<dbReference type="KEGG" id="poz:I0K15_14960"/>
<dbReference type="Gene3D" id="2.30.30.760">
    <property type="match status" value="1"/>
</dbReference>
<proteinExistence type="inferred from homology"/>
<dbReference type="CDD" id="cd11614">
    <property type="entry name" value="SAF_CpaB_FlgA_like"/>
    <property type="match status" value="1"/>
</dbReference>
<evidence type="ECO:0000313" key="7">
    <source>
        <dbReference type="Proteomes" id="UP000594800"/>
    </source>
</evidence>
<dbReference type="AlphaFoldDB" id="A0A7S9QBT5"/>
<evidence type="ECO:0000256" key="2">
    <source>
        <dbReference type="ARBA" id="ARBA00022729"/>
    </source>
</evidence>
<evidence type="ECO:0000256" key="3">
    <source>
        <dbReference type="ARBA" id="ARBA00022764"/>
    </source>
</evidence>
<evidence type="ECO:0000256" key="1">
    <source>
        <dbReference type="ARBA" id="ARBA00004418"/>
    </source>
</evidence>
<comment type="similarity">
    <text evidence="4">Belongs to the FlgA family.</text>
</comment>
<keyword evidence="3 4" id="KW-0574">Periplasm</keyword>
<dbReference type="InterPro" id="IPR017585">
    <property type="entry name" value="SAF_FlgA"/>
</dbReference>
<comment type="subcellular location">
    <subcellularLocation>
        <location evidence="1 4">Periplasm</location>
    </subcellularLocation>
</comment>
<dbReference type="InterPro" id="IPR039246">
    <property type="entry name" value="Flagellar_FlgA"/>
</dbReference>
<comment type="function">
    <text evidence="4">Involved in the assembly process of the P-ring formation. It may associate with FlgF on the rod constituting a structure essential for the P-ring assembly or may act as a modulator protein for the P-ring assembly.</text>
</comment>
<feature type="signal peptide" evidence="4">
    <location>
        <begin position="1"/>
        <end position="17"/>
    </location>
</feature>
<dbReference type="PANTHER" id="PTHR36307">
    <property type="entry name" value="FLAGELLA BASAL BODY P-RING FORMATION PROTEIN FLGA"/>
    <property type="match status" value="1"/>
</dbReference>
<feature type="chain" id="PRO_5033101183" description="Flagella basal body P-ring formation protein FlgA" evidence="4">
    <location>
        <begin position="18"/>
        <end position="138"/>
    </location>
</feature>
<keyword evidence="7" id="KW-1185">Reference proteome</keyword>
<dbReference type="RefSeq" id="WP_196102301.1">
    <property type="nucleotide sequence ID" value="NZ_CP064942.1"/>
</dbReference>
<dbReference type="Pfam" id="PF13144">
    <property type="entry name" value="ChapFlgA"/>
    <property type="match status" value="1"/>
</dbReference>
<accession>A0A7S9QBT5</accession>
<evidence type="ECO:0000313" key="6">
    <source>
        <dbReference type="EMBL" id="QPH53090.1"/>
    </source>
</evidence>
<gene>
    <name evidence="6" type="primary">flgA</name>
    <name evidence="6" type="ORF">I0K15_14960</name>
</gene>
<dbReference type="GO" id="GO:0042597">
    <property type="term" value="C:periplasmic space"/>
    <property type="evidence" value="ECO:0007669"/>
    <property type="project" value="UniProtKB-SubCell"/>
</dbReference>
<dbReference type="PANTHER" id="PTHR36307:SF1">
    <property type="entry name" value="FLAGELLA BASAL BODY P-RING FORMATION PROTEIN FLGA"/>
    <property type="match status" value="1"/>
</dbReference>
<keyword evidence="6" id="KW-0969">Cilium</keyword>
<dbReference type="InterPro" id="IPR013974">
    <property type="entry name" value="SAF"/>
</dbReference>
<protein>
    <recommendedName>
        <fullName evidence="4">Flagella basal body P-ring formation protein FlgA</fullName>
    </recommendedName>
</protein>
<evidence type="ECO:0000259" key="5">
    <source>
        <dbReference type="SMART" id="SM00858"/>
    </source>
</evidence>
<dbReference type="EMBL" id="CP064942">
    <property type="protein sequence ID" value="QPH53090.1"/>
    <property type="molecule type" value="Genomic_DNA"/>
</dbReference>
<dbReference type="Proteomes" id="UP000594800">
    <property type="component" value="Chromosome"/>
</dbReference>
<organism evidence="6 7">
    <name type="scientific">Pontivivens ytuae</name>
    <dbReference type="NCBI Taxonomy" id="2789856"/>
    <lineage>
        <taxon>Bacteria</taxon>
        <taxon>Pseudomonadati</taxon>
        <taxon>Pseudomonadota</taxon>
        <taxon>Alphaproteobacteria</taxon>
        <taxon>Rhodobacterales</taxon>
        <taxon>Paracoccaceae</taxon>
        <taxon>Pontivivens</taxon>
    </lineage>
</organism>
<keyword evidence="4" id="KW-1005">Bacterial flagellum biogenesis</keyword>
<keyword evidence="6" id="KW-0282">Flagellum</keyword>
<keyword evidence="6" id="KW-0966">Cell projection</keyword>
<dbReference type="GO" id="GO:0044780">
    <property type="term" value="P:bacterial-type flagellum assembly"/>
    <property type="evidence" value="ECO:0007669"/>
    <property type="project" value="InterPro"/>
</dbReference>
<feature type="domain" description="SAF" evidence="5">
    <location>
        <begin position="17"/>
        <end position="75"/>
    </location>
</feature>
<evidence type="ECO:0000256" key="4">
    <source>
        <dbReference type="RuleBase" id="RU362063"/>
    </source>
</evidence>
<dbReference type="NCBIfam" id="TIGR03170">
    <property type="entry name" value="flgA_cterm"/>
    <property type="match status" value="1"/>
</dbReference>
<sequence>MRSLIFLAALVAFPAMAQSVQPIRAIRAETVIRYEDVIQAAESVPGGITSIEQAVGQEARVTLYPGRPILITDLAEPAVINRNDVVEMQFASGGLAIVTEGRVLDRARVGDRVRVMNLASRLTVWGEVMPSGRVEVSR</sequence>
<reference evidence="6 7" key="1">
    <citation type="submission" date="2020-11" db="EMBL/GenBank/DDBJ databases">
        <title>Description of Pontivivens ytuae sp. nov. isolated from deep sea sediment of Mariana Trench.</title>
        <authorList>
            <person name="Wang Z."/>
            <person name="Sun Q.-L."/>
            <person name="Xu X.-D."/>
            <person name="Tang Y.-Z."/>
            <person name="Zhang J."/>
        </authorList>
    </citation>
    <scope>NUCLEOTIDE SEQUENCE [LARGE SCALE GENOMIC DNA]</scope>
    <source>
        <strain evidence="6 7">MT2928</strain>
    </source>
</reference>
<keyword evidence="2 4" id="KW-0732">Signal</keyword>